<dbReference type="eggNOG" id="ENOG502ZDC6">
    <property type="taxonomic scope" value="Bacteria"/>
</dbReference>
<dbReference type="HOGENOM" id="CLU_959135_0_0_11"/>
<dbReference type="EMBL" id="AP012204">
    <property type="protein sequence ID" value="BAK37647.1"/>
    <property type="molecule type" value="Genomic_DNA"/>
</dbReference>
<feature type="compositionally biased region" description="Low complexity" evidence="1">
    <location>
        <begin position="21"/>
        <end position="30"/>
    </location>
</feature>
<feature type="transmembrane region" description="Helical" evidence="2">
    <location>
        <begin position="180"/>
        <end position="205"/>
    </location>
</feature>
<gene>
    <name evidence="3" type="ordered locus">MLP_46330</name>
</gene>
<name>F5XE99_MICPN</name>
<keyword evidence="2" id="KW-1133">Transmembrane helix</keyword>
<accession>F5XE99</accession>
<dbReference type="OrthoDB" id="3734606at2"/>
<feature type="compositionally biased region" description="Pro residues" evidence="1">
    <location>
        <begin position="97"/>
        <end position="119"/>
    </location>
</feature>
<keyword evidence="4" id="KW-1185">Reference proteome</keyword>
<evidence type="ECO:0008006" key="5">
    <source>
        <dbReference type="Google" id="ProtNLM"/>
    </source>
</evidence>
<dbReference type="AlphaFoldDB" id="F5XE99"/>
<evidence type="ECO:0000313" key="3">
    <source>
        <dbReference type="EMBL" id="BAK37647.1"/>
    </source>
</evidence>
<keyword evidence="2" id="KW-0472">Membrane</keyword>
<keyword evidence="2" id="KW-0812">Transmembrane</keyword>
<feature type="region of interest" description="Disordered" evidence="1">
    <location>
        <begin position="1"/>
        <end position="77"/>
    </location>
</feature>
<protein>
    <recommendedName>
        <fullName evidence="5">DUF4190 domain-containing protein</fullName>
    </recommendedName>
</protein>
<dbReference type="Proteomes" id="UP000007947">
    <property type="component" value="Chromosome"/>
</dbReference>
<evidence type="ECO:0000313" key="4">
    <source>
        <dbReference type="Proteomes" id="UP000007947"/>
    </source>
</evidence>
<feature type="region of interest" description="Disordered" evidence="1">
    <location>
        <begin position="92"/>
        <end position="119"/>
    </location>
</feature>
<dbReference type="STRING" id="1032480.MLP_46330"/>
<organism evidence="3 4">
    <name type="scientific">Microlunatus phosphovorus (strain ATCC 700054 / DSM 10555 / JCM 9379 / NBRC 101784 / NCIMB 13414 / VKM Ac-1990 / NM-1)</name>
    <dbReference type="NCBI Taxonomy" id="1032480"/>
    <lineage>
        <taxon>Bacteria</taxon>
        <taxon>Bacillati</taxon>
        <taxon>Actinomycetota</taxon>
        <taxon>Actinomycetes</taxon>
        <taxon>Propionibacteriales</taxon>
        <taxon>Propionibacteriaceae</taxon>
        <taxon>Microlunatus</taxon>
    </lineage>
</organism>
<feature type="transmembrane region" description="Helical" evidence="2">
    <location>
        <begin position="217"/>
        <end position="237"/>
    </location>
</feature>
<reference evidence="3 4" key="1">
    <citation type="submission" date="2011-05" db="EMBL/GenBank/DDBJ databases">
        <title>Whole genome sequence of Microlunatus phosphovorus NM-1.</title>
        <authorList>
            <person name="Hosoyama A."/>
            <person name="Sasaki K."/>
            <person name="Harada T."/>
            <person name="Igarashi R."/>
            <person name="Kawakoshi A."/>
            <person name="Sasagawa M."/>
            <person name="Fukada J."/>
            <person name="Nakamura S."/>
            <person name="Katano Y."/>
            <person name="Hanada S."/>
            <person name="Kamagata Y."/>
            <person name="Nakamura N."/>
            <person name="Yamazaki S."/>
            <person name="Fujita N."/>
        </authorList>
    </citation>
    <scope>NUCLEOTIDE SEQUENCE [LARGE SCALE GENOMIC DNA]</scope>
    <source>
        <strain evidence="4">ATCC 700054 / DSM 10555 / JCM 9379 / NBRC 101784 / NCIMB 13414 / VKM Ac-1990 / NM-1</strain>
    </source>
</reference>
<evidence type="ECO:0000256" key="1">
    <source>
        <dbReference type="SAM" id="MobiDB-lite"/>
    </source>
</evidence>
<dbReference type="RefSeq" id="WP_013865478.1">
    <property type="nucleotide sequence ID" value="NC_015635.1"/>
</dbReference>
<feature type="transmembrane region" description="Helical" evidence="2">
    <location>
        <begin position="243"/>
        <end position="268"/>
    </location>
</feature>
<proteinExistence type="predicted"/>
<dbReference type="KEGG" id="mph:MLP_46330"/>
<sequence length="290" mass="29964">MATWEDGPEYAPLERPDAFDAPSSVAADLAPPSPAPAETPAPLARPAFADPTQPVPQLADLVPEPPVQRDPNEPFDVVASLATAESSAWAAAHWSPPSAPAAPPAIAPPSAPQFPPPQFPPTQLPAAQLPGPPAYPPASAPYPAPGTPQWFVPGPGYQQPGRPPAAPTARTVLAAVTPGVLITLALGGLIWVLAPVTVVLAYLLTGRMTHGRTPTRATFGVVLGLLGAVGLLALVSADGLFSLWWNTLAAWACFGSWVLLVAAIIAAYRALKQGHPDPPPGTRRPRGPLR</sequence>
<evidence type="ECO:0000256" key="2">
    <source>
        <dbReference type="SAM" id="Phobius"/>
    </source>
</evidence>